<evidence type="ECO:0000256" key="3">
    <source>
        <dbReference type="PROSITE-ProRule" id="PRU00023"/>
    </source>
</evidence>
<dbReference type="Proteomes" id="UP000030106">
    <property type="component" value="Unassembled WGS sequence"/>
</dbReference>
<dbReference type="InterPro" id="IPR036770">
    <property type="entry name" value="Ankyrin_rpt-contain_sf"/>
</dbReference>
<protein>
    <submittedName>
        <fullName evidence="4">Ankyrin-2</fullName>
    </submittedName>
</protein>
<dbReference type="STRING" id="1245745.A0A0A2VL06"/>
<dbReference type="PRINTS" id="PR01415">
    <property type="entry name" value="ANKYRIN"/>
</dbReference>
<comment type="caution">
    <text evidence="4">The sequence shown here is derived from an EMBL/GenBank/DDBJ whole genome shotgun (WGS) entry which is preliminary data.</text>
</comment>
<feature type="repeat" description="ANK" evidence="3">
    <location>
        <begin position="444"/>
        <end position="476"/>
    </location>
</feature>
<feature type="repeat" description="ANK" evidence="3">
    <location>
        <begin position="411"/>
        <end position="443"/>
    </location>
</feature>
<dbReference type="Gene3D" id="1.25.40.20">
    <property type="entry name" value="Ankyrin repeat-containing domain"/>
    <property type="match status" value="4"/>
</dbReference>
<proteinExistence type="predicted"/>
<dbReference type="PROSITE" id="PS50297">
    <property type="entry name" value="ANK_REP_REGION"/>
    <property type="match status" value="6"/>
</dbReference>
<evidence type="ECO:0000256" key="2">
    <source>
        <dbReference type="ARBA" id="ARBA00023043"/>
    </source>
</evidence>
<keyword evidence="2 3" id="KW-0040">ANK repeat</keyword>
<dbReference type="Pfam" id="PF12796">
    <property type="entry name" value="Ank_2"/>
    <property type="match status" value="5"/>
</dbReference>
<dbReference type="SMART" id="SM00248">
    <property type="entry name" value="ANK"/>
    <property type="match status" value="21"/>
</dbReference>
<gene>
    <name evidence="4" type="ORF">BBAD15_g6392</name>
</gene>
<dbReference type="eggNOG" id="KOG4177">
    <property type="taxonomic scope" value="Eukaryota"/>
</dbReference>
<dbReference type="Pfam" id="PF00023">
    <property type="entry name" value="Ank"/>
    <property type="match status" value="2"/>
</dbReference>
<dbReference type="InterPro" id="IPR002110">
    <property type="entry name" value="Ankyrin_rpt"/>
</dbReference>
<name>A0A0A2VL06_BEABA</name>
<evidence type="ECO:0000256" key="1">
    <source>
        <dbReference type="ARBA" id="ARBA00022737"/>
    </source>
</evidence>
<keyword evidence="1" id="KW-0677">Repeat</keyword>
<evidence type="ECO:0000313" key="4">
    <source>
        <dbReference type="EMBL" id="KGQ08278.1"/>
    </source>
</evidence>
<feature type="repeat" description="ANK" evidence="3">
    <location>
        <begin position="477"/>
        <end position="509"/>
    </location>
</feature>
<dbReference type="HOGENOM" id="CLU_334001_0_0_1"/>
<sequence>MPTASLGKLPNDILLALAEFLSDASINALAQTSRRNYDALDHALYIQNARKGNCSALQWAAYYGKLGTARKALAAGANPNTMRQRHFMPHPSGLRDDIYQSTPLKNVPYTRPLVSAVRMGRMDFASTLIEAGALVDVGREEWAAHIPLISAFDTDGLEMMELLMASGQIDINSHQWLDRGYNLLSFAILHAGIEIVRYLLAIMDTPDASSRYLPFPLITAIRETRADLIPALLASTKIDPNRADDHGRGPLWWAVQKNNIPIVQLLLSSGVVDTNAMDDIGQTAISLAAENGYESLVYVLLATPNVDPVLTGNENMKPIVHALRKGHTSVIKALMTSNRIRADVGTLFWFACKYQNHEMLKELMEFERAEWSATDAQGNTWLHSAATHGLTDIVKTLISQQHIDINAQRLDGATPLICALQNKRRAITKVLLQANADVNIATNNGRSPLFYAAKSSSETLSIELLKRGSHVGAVTNTGATALHQACEYGMSKVVQLLLKHGADPLHRDGMGDTPLHMACACRWEQIVRILLGVIPHSDRVLSTARTPLHDACRSGHTGIARRLLEHGADPLARMPNGPTPLEYACTGHPLIAKMLLDKGADPLQTSSTGHSLLWRACVNQSPKVAALLLQYGADPNAVEVGGTTPFMVACRTGSLSLVRTLLNHGGDVTAVQANGSTAMHELCRRAHGSGLYPVLELMVKKGADINARTQQGLTPLHESCHRGKEIVSALIKAGADAQAEYVDATTSRRKTPIHIVSGNPEIGLDLLPLLNSKSRVPVADLETPGWTPLHEAASATHVDAVLWLIEHGMNPMAVDENGRTALHQVFDRSDANWDESCAWECISALVESDEVDINHRDNQGKTALGLAGDAPESLRTLMIKLGAEE</sequence>
<feature type="repeat" description="ANK" evidence="3">
    <location>
        <begin position="784"/>
        <end position="816"/>
    </location>
</feature>
<evidence type="ECO:0000313" key="5">
    <source>
        <dbReference type="Proteomes" id="UP000030106"/>
    </source>
</evidence>
<dbReference type="PANTHER" id="PTHR24198">
    <property type="entry name" value="ANKYRIN REPEAT AND PROTEIN KINASE DOMAIN-CONTAINING PROTEIN"/>
    <property type="match status" value="1"/>
</dbReference>
<dbReference type="PROSITE" id="PS50088">
    <property type="entry name" value="ANK_REPEAT"/>
    <property type="match status" value="7"/>
</dbReference>
<dbReference type="PANTHER" id="PTHR24198:SF165">
    <property type="entry name" value="ANKYRIN REPEAT-CONTAINING PROTEIN-RELATED"/>
    <property type="match status" value="1"/>
</dbReference>
<dbReference type="AlphaFoldDB" id="A0A0A2VL06"/>
<accession>A0A0A2VL06</accession>
<feature type="repeat" description="ANK" evidence="3">
    <location>
        <begin position="641"/>
        <end position="673"/>
    </location>
</feature>
<feature type="repeat" description="ANK" evidence="3">
    <location>
        <begin position="543"/>
        <end position="569"/>
    </location>
</feature>
<organism evidence="4 5">
    <name type="scientific">Beauveria bassiana D1-5</name>
    <dbReference type="NCBI Taxonomy" id="1245745"/>
    <lineage>
        <taxon>Eukaryota</taxon>
        <taxon>Fungi</taxon>
        <taxon>Dikarya</taxon>
        <taxon>Ascomycota</taxon>
        <taxon>Pezizomycotina</taxon>
        <taxon>Sordariomycetes</taxon>
        <taxon>Hypocreomycetidae</taxon>
        <taxon>Hypocreales</taxon>
        <taxon>Cordycipitaceae</taxon>
        <taxon>Beauveria</taxon>
    </lineage>
</organism>
<reference evidence="4 5" key="1">
    <citation type="submission" date="2012-10" db="EMBL/GenBank/DDBJ databases">
        <title>Genome sequencing and analysis of entomopathogenic fungi Beauveria bassiana D1-5.</title>
        <authorList>
            <person name="Li Q."/>
            <person name="Wang L."/>
            <person name="Zhang Z."/>
            <person name="Wang Q."/>
            <person name="Ren J."/>
            <person name="Wang M."/>
            <person name="Xu W."/>
            <person name="Wang J."/>
            <person name="Lu Y."/>
            <person name="Du Q."/>
            <person name="Sun Z."/>
        </authorList>
    </citation>
    <scope>NUCLEOTIDE SEQUENCE [LARGE SCALE GENOMIC DNA]</scope>
    <source>
        <strain evidence="4 5">D1-5</strain>
    </source>
</reference>
<dbReference type="SUPFAM" id="SSF48403">
    <property type="entry name" value="Ankyrin repeat"/>
    <property type="match status" value="3"/>
</dbReference>
<dbReference type="EMBL" id="ANFO01000592">
    <property type="protein sequence ID" value="KGQ08278.1"/>
    <property type="molecule type" value="Genomic_DNA"/>
</dbReference>
<dbReference type="OrthoDB" id="4772757at2759"/>
<feature type="repeat" description="ANK" evidence="3">
    <location>
        <begin position="674"/>
        <end position="710"/>
    </location>
</feature>